<accession>A0A3N0Y6G7</accession>
<dbReference type="AlphaFoldDB" id="A0A3N0Y6G7"/>
<proteinExistence type="predicted"/>
<comment type="caution">
    <text evidence="2">The sequence shown here is derived from an EMBL/GenBank/DDBJ whole genome shotgun (WGS) entry which is preliminary data.</text>
</comment>
<evidence type="ECO:0000256" key="1">
    <source>
        <dbReference type="SAM" id="MobiDB-lite"/>
    </source>
</evidence>
<protein>
    <submittedName>
        <fullName evidence="2">Uncharacterized protein</fullName>
    </submittedName>
</protein>
<evidence type="ECO:0000313" key="3">
    <source>
        <dbReference type="Proteomes" id="UP000281406"/>
    </source>
</evidence>
<dbReference type="EMBL" id="RJVU01051519">
    <property type="protein sequence ID" value="ROL41769.1"/>
    <property type="molecule type" value="Genomic_DNA"/>
</dbReference>
<feature type="region of interest" description="Disordered" evidence="1">
    <location>
        <begin position="1"/>
        <end position="22"/>
    </location>
</feature>
<organism evidence="2 3">
    <name type="scientific">Anabarilius grahami</name>
    <name type="common">Kanglang fish</name>
    <name type="synonym">Barilius grahami</name>
    <dbReference type="NCBI Taxonomy" id="495550"/>
    <lineage>
        <taxon>Eukaryota</taxon>
        <taxon>Metazoa</taxon>
        <taxon>Chordata</taxon>
        <taxon>Craniata</taxon>
        <taxon>Vertebrata</taxon>
        <taxon>Euteleostomi</taxon>
        <taxon>Actinopterygii</taxon>
        <taxon>Neopterygii</taxon>
        <taxon>Teleostei</taxon>
        <taxon>Ostariophysi</taxon>
        <taxon>Cypriniformes</taxon>
        <taxon>Xenocyprididae</taxon>
        <taxon>Xenocypridinae</taxon>
        <taxon>Xenocypridinae incertae sedis</taxon>
        <taxon>Anabarilius</taxon>
    </lineage>
</organism>
<sequence length="131" mass="13890">MANASHANLPTESSAWISANQSAPATTPTQRLHFLQPAHAQHRPVTILVTCGRGTVTFDLISLLIPSCSGINARSYNRAASPLAGAAFLKREMASPVARHGCLVTLAVTPPSASQDAQRERERKRACTASC</sequence>
<evidence type="ECO:0000313" key="2">
    <source>
        <dbReference type="EMBL" id="ROL41769.1"/>
    </source>
</evidence>
<dbReference type="Proteomes" id="UP000281406">
    <property type="component" value="Unassembled WGS sequence"/>
</dbReference>
<gene>
    <name evidence="2" type="ORF">DPX16_9360</name>
</gene>
<name>A0A3N0Y6G7_ANAGA</name>
<reference evidence="2 3" key="1">
    <citation type="submission" date="2018-10" db="EMBL/GenBank/DDBJ databases">
        <title>Genome assembly for a Yunnan-Guizhou Plateau 3E fish, Anabarilius grahami (Regan), and its evolutionary and genetic applications.</title>
        <authorList>
            <person name="Jiang W."/>
        </authorList>
    </citation>
    <scope>NUCLEOTIDE SEQUENCE [LARGE SCALE GENOMIC DNA]</scope>
    <source>
        <strain evidence="2">AG-KIZ</strain>
        <tissue evidence="2">Muscle</tissue>
    </source>
</reference>
<keyword evidence="3" id="KW-1185">Reference proteome</keyword>